<reference evidence="1 2" key="1">
    <citation type="submission" date="2019-06" db="EMBL/GenBank/DDBJ databases">
        <authorList>
            <person name="Palmer J.M."/>
        </authorList>
    </citation>
    <scope>NUCLEOTIDE SEQUENCE [LARGE SCALE GENOMIC DNA]</scope>
    <source>
        <strain evidence="1 2">TWF102</strain>
    </source>
</reference>
<dbReference type="AlphaFoldDB" id="A0A7C8NJ19"/>
<sequence length="128" mass="14150">METIFFYQAIFGKNTETGKAQWLPLYNPYENWLSYVTQALDVPESNHPSPEDDPSGGLATQINVPATIPIYGKILLHVGDGATSEQIDESANPAVRISDLDSYEDFIKSVHGKLSEDIDAIVQFFLGD</sequence>
<evidence type="ECO:0000313" key="2">
    <source>
        <dbReference type="Proteomes" id="UP000475325"/>
    </source>
</evidence>
<dbReference type="EMBL" id="WIQW01000005">
    <property type="protein sequence ID" value="KAF3110513.1"/>
    <property type="molecule type" value="Genomic_DNA"/>
</dbReference>
<accession>A0A7C8NJ19</accession>
<name>A0A7C8NJ19_ORBOL</name>
<comment type="caution">
    <text evidence="1">The sequence shown here is derived from an EMBL/GenBank/DDBJ whole genome shotgun (WGS) entry which is preliminary data.</text>
</comment>
<proteinExistence type="predicted"/>
<evidence type="ECO:0000313" key="1">
    <source>
        <dbReference type="EMBL" id="KAF3110513.1"/>
    </source>
</evidence>
<protein>
    <submittedName>
        <fullName evidence="1">Uncharacterized protein</fullName>
    </submittedName>
</protein>
<organism evidence="1 2">
    <name type="scientific">Orbilia oligospora</name>
    <name type="common">Nematode-trapping fungus</name>
    <name type="synonym">Arthrobotrys oligospora</name>
    <dbReference type="NCBI Taxonomy" id="2813651"/>
    <lineage>
        <taxon>Eukaryota</taxon>
        <taxon>Fungi</taxon>
        <taxon>Dikarya</taxon>
        <taxon>Ascomycota</taxon>
        <taxon>Pezizomycotina</taxon>
        <taxon>Orbiliomycetes</taxon>
        <taxon>Orbiliales</taxon>
        <taxon>Orbiliaceae</taxon>
        <taxon>Orbilia</taxon>
    </lineage>
</organism>
<gene>
    <name evidence="1" type="ORF">TWF102_008090</name>
</gene>
<dbReference type="Proteomes" id="UP000475325">
    <property type="component" value="Unassembled WGS sequence"/>
</dbReference>